<reference evidence="2" key="2">
    <citation type="submission" date="2024-02" db="EMBL/GenBank/DDBJ databases">
        <title>Comparative genomics of Cryptococcus and Kwoniella reveals pathogenesis evolution and contrasting modes of karyotype evolution via chromosome fusion or intercentromeric recombination.</title>
        <authorList>
            <person name="Coelho M.A."/>
            <person name="David-Palma M."/>
            <person name="Shea T."/>
            <person name="Bowers K."/>
            <person name="McGinley-Smith S."/>
            <person name="Mohammad A.W."/>
            <person name="Gnirke A."/>
            <person name="Yurkov A.M."/>
            <person name="Nowrousian M."/>
            <person name="Sun S."/>
            <person name="Cuomo C.A."/>
            <person name="Heitman J."/>
        </authorList>
    </citation>
    <scope>NUCLEOTIDE SEQUENCE</scope>
    <source>
        <strain evidence="2">CBS 10118</strain>
    </source>
</reference>
<reference evidence="2" key="1">
    <citation type="submission" date="2013-07" db="EMBL/GenBank/DDBJ databases">
        <authorList>
            <consortium name="The Broad Institute Genome Sequencing Platform"/>
            <person name="Cuomo C."/>
            <person name="Litvintseva A."/>
            <person name="Chen Y."/>
            <person name="Heitman J."/>
            <person name="Sun S."/>
            <person name="Springer D."/>
            <person name="Dromer F."/>
            <person name="Young S.K."/>
            <person name="Zeng Q."/>
            <person name="Gargeya S."/>
            <person name="Fitzgerald M."/>
            <person name="Abouelleil A."/>
            <person name="Alvarado L."/>
            <person name="Berlin A.M."/>
            <person name="Chapman S.B."/>
            <person name="Dewar J."/>
            <person name="Goldberg J."/>
            <person name="Griggs A."/>
            <person name="Gujja S."/>
            <person name="Hansen M."/>
            <person name="Howarth C."/>
            <person name="Imamovic A."/>
            <person name="Larimer J."/>
            <person name="McCowan C."/>
            <person name="Murphy C."/>
            <person name="Pearson M."/>
            <person name="Priest M."/>
            <person name="Roberts A."/>
            <person name="Saif S."/>
            <person name="Shea T."/>
            <person name="Sykes S."/>
            <person name="Wortman J."/>
            <person name="Nusbaum C."/>
            <person name="Birren B."/>
        </authorList>
    </citation>
    <scope>NUCLEOTIDE SEQUENCE</scope>
    <source>
        <strain evidence="2">CBS 10118</strain>
    </source>
</reference>
<dbReference type="KEGG" id="kbi:30204478"/>
<evidence type="ECO:0008006" key="4">
    <source>
        <dbReference type="Google" id="ProtNLM"/>
    </source>
</evidence>
<evidence type="ECO:0000256" key="1">
    <source>
        <dbReference type="SAM" id="MobiDB-lite"/>
    </source>
</evidence>
<gene>
    <name evidence="2" type="ORF">I302_101396</name>
</gene>
<proteinExistence type="predicted"/>
<organism evidence="2 3">
    <name type="scientific">Kwoniella bestiolae CBS 10118</name>
    <dbReference type="NCBI Taxonomy" id="1296100"/>
    <lineage>
        <taxon>Eukaryota</taxon>
        <taxon>Fungi</taxon>
        <taxon>Dikarya</taxon>
        <taxon>Basidiomycota</taxon>
        <taxon>Agaricomycotina</taxon>
        <taxon>Tremellomycetes</taxon>
        <taxon>Tremellales</taxon>
        <taxon>Cryptococcaceae</taxon>
        <taxon>Kwoniella</taxon>
    </lineage>
</organism>
<evidence type="ECO:0000313" key="2">
    <source>
        <dbReference type="EMBL" id="WVW79427.1"/>
    </source>
</evidence>
<dbReference type="AlphaFoldDB" id="A0AAJ8K2A4"/>
<feature type="compositionally biased region" description="Low complexity" evidence="1">
    <location>
        <begin position="1"/>
        <end position="11"/>
    </location>
</feature>
<protein>
    <recommendedName>
        <fullName evidence="4">Cysteine-rich transmembrane CYSTM domain-containing protein</fullName>
    </recommendedName>
</protein>
<keyword evidence="3" id="KW-1185">Reference proteome</keyword>
<dbReference type="Proteomes" id="UP000092730">
    <property type="component" value="Chromosome 1"/>
</dbReference>
<feature type="region of interest" description="Disordered" evidence="1">
    <location>
        <begin position="1"/>
        <end position="65"/>
    </location>
</feature>
<evidence type="ECO:0000313" key="3">
    <source>
        <dbReference type="Proteomes" id="UP000092730"/>
    </source>
</evidence>
<name>A0AAJ8K2A4_9TREE</name>
<accession>A0AAJ8K2A4</accession>
<dbReference type="RefSeq" id="XP_065725355.1">
    <property type="nucleotide sequence ID" value="XM_065869283.1"/>
</dbReference>
<sequence length="93" mass="9873">MDKHYQQNQQQPGMYQASDGKWYPVSAMPQGHQQGGFYGQYGQQQPMAPGPQPVYIQQQGSNKGGAGAGCCACCAGVCAAMTGLCCLDLCLFC</sequence>
<dbReference type="EMBL" id="CP144541">
    <property type="protein sequence ID" value="WVW79427.1"/>
    <property type="molecule type" value="Genomic_DNA"/>
</dbReference>
<dbReference type="GeneID" id="30204478"/>